<dbReference type="Proteomes" id="UP000233553">
    <property type="component" value="Unassembled WGS sequence"/>
</dbReference>
<dbReference type="AlphaFoldDB" id="A0A2N0WA58"/>
<sequence length="104" mass="12347">MIKKILYPIVGVIFILAIMQFSYDPFVFFTGKIPCKEGCSTEFISILKYWFWGVILTTITLSYCYAIQKIKKLILFFYFSLFFLTHIFLMWYASTYGYGLNLSY</sequence>
<reference evidence="2 3" key="1">
    <citation type="submission" date="2017-12" db="EMBL/GenBank/DDBJ databases">
        <title>Draft Genome sequences of multiple microbial strains isolated from spacecraft associated surfaces.</title>
        <authorList>
            <person name="Seuylemezian A."/>
            <person name="Vaishampayan P."/>
            <person name="Venkateswaran K."/>
        </authorList>
    </citation>
    <scope>NUCLEOTIDE SEQUENCE [LARGE SCALE GENOMIC DNA]</scope>
    <source>
        <strain evidence="2 3">2P01AA</strain>
    </source>
</reference>
<organism evidence="2 3">
    <name type="scientific">Acinetobacter proteolyticus</name>
    <dbReference type="NCBI Taxonomy" id="1776741"/>
    <lineage>
        <taxon>Bacteria</taxon>
        <taxon>Pseudomonadati</taxon>
        <taxon>Pseudomonadota</taxon>
        <taxon>Gammaproteobacteria</taxon>
        <taxon>Moraxellales</taxon>
        <taxon>Moraxellaceae</taxon>
        <taxon>Acinetobacter</taxon>
    </lineage>
</organism>
<evidence type="ECO:0000313" key="2">
    <source>
        <dbReference type="EMBL" id="PKF31363.1"/>
    </source>
</evidence>
<accession>A0A2N0WA58</accession>
<evidence type="ECO:0000256" key="1">
    <source>
        <dbReference type="SAM" id="Phobius"/>
    </source>
</evidence>
<name>A0A2N0WA58_9GAMM</name>
<dbReference type="EMBL" id="PISJ01000022">
    <property type="protein sequence ID" value="PKF31363.1"/>
    <property type="molecule type" value="Genomic_DNA"/>
</dbReference>
<evidence type="ECO:0000313" key="3">
    <source>
        <dbReference type="Proteomes" id="UP000233553"/>
    </source>
</evidence>
<comment type="caution">
    <text evidence="2">The sequence shown here is derived from an EMBL/GenBank/DDBJ whole genome shotgun (WGS) entry which is preliminary data.</text>
</comment>
<feature type="transmembrane region" description="Helical" evidence="1">
    <location>
        <begin position="49"/>
        <end position="66"/>
    </location>
</feature>
<protein>
    <submittedName>
        <fullName evidence="2">Uncharacterized protein</fullName>
    </submittedName>
</protein>
<keyword evidence="1" id="KW-1133">Transmembrane helix</keyword>
<feature type="transmembrane region" description="Helical" evidence="1">
    <location>
        <begin position="5"/>
        <end position="23"/>
    </location>
</feature>
<feature type="transmembrane region" description="Helical" evidence="1">
    <location>
        <begin position="73"/>
        <end position="94"/>
    </location>
</feature>
<keyword evidence="1" id="KW-0812">Transmembrane</keyword>
<keyword evidence="1" id="KW-0472">Membrane</keyword>
<proteinExistence type="predicted"/>
<gene>
    <name evidence="2" type="ORF">CW311_19005</name>
</gene>